<feature type="region of interest" description="Disordered" evidence="4">
    <location>
        <begin position="1127"/>
        <end position="1173"/>
    </location>
</feature>
<evidence type="ECO:0000256" key="2">
    <source>
        <dbReference type="ARBA" id="ARBA00022801"/>
    </source>
</evidence>
<dbReference type="CDD" id="cd18008">
    <property type="entry name" value="DEXDc_SHPRH-like"/>
    <property type="match status" value="1"/>
</dbReference>
<dbReference type="CDD" id="cd18793">
    <property type="entry name" value="SF2_C_SNF"/>
    <property type="match status" value="1"/>
</dbReference>
<feature type="domain" description="Helicase ATP-binding" evidence="5">
    <location>
        <begin position="381"/>
        <end position="571"/>
    </location>
</feature>
<keyword evidence="10" id="KW-1185">Reference proteome</keyword>
<dbReference type="InterPro" id="IPR001650">
    <property type="entry name" value="Helicase_C-like"/>
</dbReference>
<keyword evidence="2" id="KW-0378">Hydrolase</keyword>
<evidence type="ECO:0000313" key="7">
    <source>
        <dbReference type="EMBL" id="PIB02533.1"/>
    </source>
</evidence>
<dbReference type="Proteomes" id="UP000230605">
    <property type="component" value="Chromosome 1"/>
</dbReference>
<feature type="compositionally biased region" description="Polar residues" evidence="4">
    <location>
        <begin position="171"/>
        <end position="196"/>
    </location>
</feature>
<evidence type="ECO:0000256" key="3">
    <source>
        <dbReference type="ARBA" id="ARBA00022840"/>
    </source>
</evidence>
<feature type="compositionally biased region" description="Basic residues" evidence="4">
    <location>
        <begin position="780"/>
        <end position="800"/>
    </location>
</feature>
<feature type="compositionally biased region" description="Polar residues" evidence="4">
    <location>
        <begin position="18"/>
        <end position="27"/>
    </location>
</feature>
<sequence>MPSQDISRSPTRRRGIQPANTLRSPQKPSFARDGDVRDLLSDWLDDQEALGVNDMVRERSPSRVSSGHFLSPQKQDRQPLANISAKMQSPGRGRESDGDKPVKGDVEFGKASPLRNPLKKPSSSVFMPKSRPVQTQPLGTHNRMPAGATSTAEPRSFQHPGPLPGSIAPHRQTSNTFQRPQPPNSTAVPMPTNNPLRTIPAPPKPTFSASTAGMNPYQTYVPPRQVVDLTKPKPRAPPKHIEISDDGDSDDGERFDPDAEIRANAGTFGAPDPYMYMDSSKANEDMKKLLEAAFDDEAEKGKTRLRSRIKKVEKQKDEDKQTSSLAGKLAALSVKEEKTEEKEGEEDEEEDGTVDGLAVKLLPHQVDGVSWMIDKEIGKNKTRGILPRGGILADDMGLGKTVQSVTLMLTNPRPALDAKPEHKGQKLPSKDVGKGTLVVAPLALIKQWEGEIKSKVSKSHAMRVLVHHGPSRTKDSAELKKYDVVITTYQTLTSEHAGSDMSKDTGRRIGCFGVHWYRLMLDEAHSIKNRSAKSTQACCALNAWYRWCLTGTPMQNNLDELQSLIKFLRIKPYCELPRWKAAITQPMKSGRGGLAMQRLNVFLKAFMKRRTKDILKLDGALNFGGKTNEEGGAMNGGMQIVKREVLTVQCDFDPVEKEYYDKLQARADKRLEQMEKAGSNDYIGALVLLLRLRQMCDHPRLIEMAMYKDKDAITTGMPAALKSKRAENEMDDLAALMGDITMQAKNCDVCQIKLSASETRDGAVRCGECEDDLAAIKADKSKKSKLKSKKPKEKRIKKRSSVGSDEEMKPQARRARGRKVVLDSDDEDDEEGEWIAKGPEQKIDLGSDDEDADGGGETLDTIDSQRSDEDDSQVKDSPSRARKLKVVDSDDETEASDADEDDEDGTDASSENEEEEESDSDQSGVLDGIGSMRRSSHEPSTKIRQLLRILHTETPKHKTIVFSQFTSMLDLIEPHLIHAGISFVRYDGSMRPDAREQSLNSLRNNKRTRVLLCSLKCGSLGLNLTAASRVVIVEPFWNPFVEEQAIDRVHRLNQTVDVKVFRLTIRDSVEEKILELQEKKRELAKAAIEGGKGMGNLSMKDILGLFKHDADVQEHANDREYWQKFGGDEGLLDGPKNSRTLSATQDLGHTSRAMPKPQASRRAQESEIYGRRW</sequence>
<dbReference type="FunFam" id="3.40.50.10810:FF:000053">
    <property type="entry name" value="SNF2 family helicase/ATPase, putative"/>
    <property type="match status" value="1"/>
</dbReference>
<dbReference type="OrthoDB" id="423559at2759"/>
<feature type="compositionally biased region" description="Basic and acidic residues" evidence="4">
    <location>
        <begin position="310"/>
        <end position="321"/>
    </location>
</feature>
<proteinExistence type="predicted"/>
<feature type="compositionally biased region" description="Acidic residues" evidence="4">
    <location>
        <begin position="889"/>
        <end position="920"/>
    </location>
</feature>
<reference evidence="7 9" key="1">
    <citation type="submission" date="2015-10" db="EMBL/GenBank/DDBJ databases">
        <title>The cercosporin biosynthetic gene cluster was horizontally transferred to several fungal lineages and shown to be expanded in Cercospora beticola based on microsynteny with recipient genomes.</title>
        <authorList>
            <person name="De Jonge R."/>
            <person name="Ebert M.K."/>
            <person name="Suttle J.C."/>
            <person name="Jurick Ii W.M."/>
            <person name="Secor G.A."/>
            <person name="Thomma B.P."/>
            <person name="Van De Peer Y."/>
            <person name="Bolton M.D."/>
        </authorList>
    </citation>
    <scope>NUCLEOTIDE SEQUENCE [LARGE SCALE GENOMIC DNA]</scope>
    <source>
        <strain evidence="7 9">09-40</strain>
    </source>
</reference>
<dbReference type="GO" id="GO:0005524">
    <property type="term" value="F:ATP binding"/>
    <property type="evidence" value="ECO:0007669"/>
    <property type="project" value="UniProtKB-KW"/>
</dbReference>
<dbReference type="GO" id="GO:0016787">
    <property type="term" value="F:hydrolase activity"/>
    <property type="evidence" value="ECO:0007669"/>
    <property type="project" value="UniProtKB-KW"/>
</dbReference>
<dbReference type="Pfam" id="PF00176">
    <property type="entry name" value="SNF2-rel_dom"/>
    <property type="match status" value="1"/>
</dbReference>
<evidence type="ECO:0000259" key="5">
    <source>
        <dbReference type="PROSITE" id="PS51192"/>
    </source>
</evidence>
<dbReference type="EMBL" id="CP134184">
    <property type="protein sequence ID" value="WPA97398.1"/>
    <property type="molecule type" value="Genomic_DNA"/>
</dbReference>
<evidence type="ECO:0000259" key="6">
    <source>
        <dbReference type="PROSITE" id="PS51194"/>
    </source>
</evidence>
<feature type="region of interest" description="Disordered" evidence="4">
    <location>
        <begin position="780"/>
        <end position="941"/>
    </location>
</feature>
<evidence type="ECO:0000256" key="1">
    <source>
        <dbReference type="ARBA" id="ARBA00022741"/>
    </source>
</evidence>
<dbReference type="Gene3D" id="3.40.50.300">
    <property type="entry name" value="P-loop containing nucleotide triphosphate hydrolases"/>
    <property type="match status" value="2"/>
</dbReference>
<dbReference type="Proteomes" id="UP001302367">
    <property type="component" value="Chromosome 1"/>
</dbReference>
<evidence type="ECO:0000313" key="8">
    <source>
        <dbReference type="EMBL" id="WPA97398.1"/>
    </source>
</evidence>
<feature type="region of interest" description="Disordered" evidence="4">
    <location>
        <begin position="52"/>
        <end position="257"/>
    </location>
</feature>
<dbReference type="SMART" id="SM00490">
    <property type="entry name" value="HELICc"/>
    <property type="match status" value="1"/>
</dbReference>
<evidence type="ECO:0000313" key="10">
    <source>
        <dbReference type="Proteomes" id="UP001302367"/>
    </source>
</evidence>
<dbReference type="EMBL" id="LKMD01000100">
    <property type="protein sequence ID" value="PIB02533.1"/>
    <property type="molecule type" value="Genomic_DNA"/>
</dbReference>
<dbReference type="SMART" id="SM00487">
    <property type="entry name" value="DEXDc"/>
    <property type="match status" value="1"/>
</dbReference>
<dbReference type="InterPro" id="IPR038718">
    <property type="entry name" value="SNF2-like_sf"/>
</dbReference>
<dbReference type="GO" id="GO:0004386">
    <property type="term" value="F:helicase activity"/>
    <property type="evidence" value="ECO:0007669"/>
    <property type="project" value="UniProtKB-KW"/>
</dbReference>
<feature type="compositionally biased region" description="Acidic residues" evidence="4">
    <location>
        <begin position="342"/>
        <end position="353"/>
    </location>
</feature>
<feature type="region of interest" description="Disordered" evidence="4">
    <location>
        <begin position="1"/>
        <end position="34"/>
    </location>
</feature>
<reference evidence="8 10" key="2">
    <citation type="submission" date="2023-09" db="EMBL/GenBank/DDBJ databases">
        <title>Complete-Gapless Cercospora beticola genome.</title>
        <authorList>
            <person name="Wyatt N.A."/>
            <person name="Spanner R.E."/>
            <person name="Bolton M.D."/>
        </authorList>
    </citation>
    <scope>NUCLEOTIDE SEQUENCE [LARGE SCALE GENOMIC DNA]</scope>
    <source>
        <strain evidence="8">Cb09-40</strain>
    </source>
</reference>
<dbReference type="GO" id="GO:0008094">
    <property type="term" value="F:ATP-dependent activity, acting on DNA"/>
    <property type="evidence" value="ECO:0007669"/>
    <property type="project" value="TreeGrafter"/>
</dbReference>
<keyword evidence="1" id="KW-0547">Nucleotide-binding</keyword>
<dbReference type="InterPro" id="IPR000330">
    <property type="entry name" value="SNF2_N"/>
</dbReference>
<feature type="compositionally biased region" description="Polar residues" evidence="4">
    <location>
        <begin position="1137"/>
        <end position="1148"/>
    </location>
</feature>
<dbReference type="PANTHER" id="PTHR45626:SF14">
    <property type="entry name" value="ATP-DEPENDENT DNA HELICASE (EUROFUNG)"/>
    <property type="match status" value="1"/>
</dbReference>
<keyword evidence="7" id="KW-0347">Helicase</keyword>
<evidence type="ECO:0000256" key="4">
    <source>
        <dbReference type="SAM" id="MobiDB-lite"/>
    </source>
</evidence>
<gene>
    <name evidence="7" type="ORF">CB0940_01935</name>
    <name evidence="8" type="ORF">RHO25_002008</name>
</gene>
<organism evidence="7 9">
    <name type="scientific">Cercospora beticola</name>
    <name type="common">Sugarbeet leaf spot fungus</name>
    <dbReference type="NCBI Taxonomy" id="122368"/>
    <lineage>
        <taxon>Eukaryota</taxon>
        <taxon>Fungi</taxon>
        <taxon>Dikarya</taxon>
        <taxon>Ascomycota</taxon>
        <taxon>Pezizomycotina</taxon>
        <taxon>Dothideomycetes</taxon>
        <taxon>Dothideomycetidae</taxon>
        <taxon>Mycosphaerellales</taxon>
        <taxon>Mycosphaerellaceae</taxon>
        <taxon>Cercospora</taxon>
    </lineage>
</organism>
<dbReference type="InterPro" id="IPR050628">
    <property type="entry name" value="SNF2_RAD54_helicase_TF"/>
</dbReference>
<accession>A0A2G5IDH8</accession>
<dbReference type="GO" id="GO:0005634">
    <property type="term" value="C:nucleus"/>
    <property type="evidence" value="ECO:0007669"/>
    <property type="project" value="TreeGrafter"/>
</dbReference>
<feature type="domain" description="Helicase C-terminal" evidence="6">
    <location>
        <begin position="942"/>
        <end position="1103"/>
    </location>
</feature>
<dbReference type="InterPro" id="IPR049730">
    <property type="entry name" value="SNF2/RAD54-like_C"/>
</dbReference>
<dbReference type="AlphaFoldDB" id="A0A2G5IDH8"/>
<protein>
    <submittedName>
        <fullName evidence="7">Putative ATP-dependent helicase</fullName>
    </submittedName>
</protein>
<feature type="compositionally biased region" description="Polar residues" evidence="4">
    <location>
        <begin position="207"/>
        <end position="218"/>
    </location>
</feature>
<feature type="compositionally biased region" description="Basic and acidic residues" evidence="4">
    <location>
        <begin position="863"/>
        <end position="879"/>
    </location>
</feature>
<name>A0A2G5IDH8_CERBT</name>
<dbReference type="PROSITE" id="PS51192">
    <property type="entry name" value="HELICASE_ATP_BIND_1"/>
    <property type="match status" value="1"/>
</dbReference>
<dbReference type="GO" id="GO:0006281">
    <property type="term" value="P:DNA repair"/>
    <property type="evidence" value="ECO:0007669"/>
    <property type="project" value="TreeGrafter"/>
</dbReference>
<dbReference type="SUPFAM" id="SSF52540">
    <property type="entry name" value="P-loop containing nucleoside triphosphate hydrolases"/>
    <property type="match status" value="2"/>
</dbReference>
<dbReference type="InterPro" id="IPR027417">
    <property type="entry name" value="P-loop_NTPase"/>
</dbReference>
<dbReference type="PROSITE" id="PS51194">
    <property type="entry name" value="HELICASE_CTER"/>
    <property type="match status" value="1"/>
</dbReference>
<keyword evidence="3" id="KW-0067">ATP-binding</keyword>
<feature type="compositionally biased region" description="Acidic residues" evidence="4">
    <location>
        <begin position="823"/>
        <end position="833"/>
    </location>
</feature>
<feature type="region of interest" description="Disordered" evidence="4">
    <location>
        <begin position="299"/>
        <end position="353"/>
    </location>
</feature>
<dbReference type="PANTHER" id="PTHR45626">
    <property type="entry name" value="TRANSCRIPTION TERMINATION FACTOR 2-RELATED"/>
    <property type="match status" value="1"/>
</dbReference>
<dbReference type="InterPro" id="IPR014001">
    <property type="entry name" value="Helicase_ATP-bd"/>
</dbReference>
<evidence type="ECO:0000313" key="9">
    <source>
        <dbReference type="Proteomes" id="UP000230605"/>
    </source>
</evidence>
<feature type="compositionally biased region" description="Basic and acidic residues" evidence="4">
    <location>
        <begin position="1162"/>
        <end position="1173"/>
    </location>
</feature>
<dbReference type="Gene3D" id="3.40.50.10810">
    <property type="entry name" value="Tandem AAA-ATPase domain"/>
    <property type="match status" value="1"/>
</dbReference>
<dbReference type="Pfam" id="PF00271">
    <property type="entry name" value="Helicase_C"/>
    <property type="match status" value="1"/>
</dbReference>
<feature type="compositionally biased region" description="Basic and acidic residues" evidence="4">
    <location>
        <begin position="92"/>
        <end position="108"/>
    </location>
</feature>